<dbReference type="InterPro" id="IPR002182">
    <property type="entry name" value="NB-ARC"/>
</dbReference>
<evidence type="ECO:0000259" key="10">
    <source>
        <dbReference type="Pfam" id="PF23598"/>
    </source>
</evidence>
<dbReference type="PRINTS" id="PR00364">
    <property type="entry name" value="DISEASERSIST"/>
</dbReference>
<dbReference type="Pfam" id="PF23559">
    <property type="entry name" value="WHD_DRP"/>
    <property type="match status" value="1"/>
</dbReference>
<dbReference type="InterPro" id="IPR044974">
    <property type="entry name" value="Disease_R_plants"/>
</dbReference>
<dbReference type="SUPFAM" id="SSF52058">
    <property type="entry name" value="L domain-like"/>
    <property type="match status" value="1"/>
</dbReference>
<dbReference type="InterPro" id="IPR032675">
    <property type="entry name" value="LRR_dom_sf"/>
</dbReference>
<evidence type="ECO:0000259" key="9">
    <source>
        <dbReference type="Pfam" id="PF23559"/>
    </source>
</evidence>
<evidence type="ECO:0000256" key="6">
    <source>
        <dbReference type="ARBA" id="ARBA00022840"/>
    </source>
</evidence>
<dbReference type="GO" id="GO:0043531">
    <property type="term" value="F:ADP binding"/>
    <property type="evidence" value="ECO:0007669"/>
    <property type="project" value="InterPro"/>
</dbReference>
<dbReference type="GeneID" id="105161155"/>
<feature type="domain" description="Disease resistance R13L4/SHOC-2-like LRR" evidence="10">
    <location>
        <begin position="546"/>
        <end position="740"/>
    </location>
</feature>
<dbReference type="Pfam" id="PF18052">
    <property type="entry name" value="Rx_N"/>
    <property type="match status" value="1"/>
</dbReference>
<sequence>MAEAAVSFAVETLGNLAIQKVAFLQGVEGQVNWLKDELKRMQSFLKDAAEKGADDERIRNWISDIRELAQEAEDVVDAFLLNVENPRRSRGLLGRCACFPQHIYHLDRLGQEIESIRVRLQAIDVSRQRYGIQDLGGGMNLSGRSEDGGKRQLTPWQKDKHLVGLERDVEKLIERAVLEKWEGLSVATIVGMGGIGKSTLAREVYNHAAVATRFDCRAWAVVSREFNPREIIKSLMLQLVKQEKQREMLEIMEKSDLQNVKNMLHQELEGKRYFVVVDDVWQDEAWESLAPAFPDEDKASRLLLTSRIQGIAKYARYNHKMNFLNLDESWELFLKKAFIDNINSKCPQHLEDIGRAIVEKCDGLPLAITVVGGLLVKKRASMSEWQKVLKGLESHSGSSEILPTLELSYHELPPQLKSCFLCLGFFKEDSIIRVSKLVNLWIAQGLIQQEGIEGEEKITREEIATSYLDELINRNMVQVKEMSTSDRVKTCYVHDLLHDLSIKKAKEEISFEILREGSSRSLDKARHLAVYCSAERSISGNSNTRLRSLFIRGVGIADEIPSYWKSFGRLRVLDFEDFEVTNLPDSIRALTWLRYLGLRNTSMKELPMSLGCLKNLEVLDIAKNNGIEVPNVIWKLAKLRCLYMSQIKCKLPLRMDTLKNLQTLKYIPSHNWSPEHATQLTSLYILSIDLGENLDIGELCTSLAKMENLVSLRLIGSMERNVRSLDQLANLNRLSKLKINYRVGKLPSASHEMVISRDGFPRLRVLSLNSLSMLKNIQLERSAMLELNRLEIIGCPLLESLPEELRFMTNLKELKLETTPQLASKLQGVNSHIISNIPSVELIISEWHGPSTELALTAALLFIRGIHKED</sequence>
<dbReference type="PANTHER" id="PTHR23155:SF1205">
    <property type="entry name" value="DISEASE RESISTANCE PROTEIN RPM1"/>
    <property type="match status" value="1"/>
</dbReference>
<dbReference type="InterPro" id="IPR058922">
    <property type="entry name" value="WHD_DRP"/>
</dbReference>
<dbReference type="CDD" id="cd14798">
    <property type="entry name" value="RX-CC_like"/>
    <property type="match status" value="1"/>
</dbReference>
<dbReference type="GO" id="GO:0098542">
    <property type="term" value="P:defense response to other organism"/>
    <property type="evidence" value="ECO:0007669"/>
    <property type="project" value="TreeGrafter"/>
</dbReference>
<dbReference type="RefSeq" id="XP_020549024.1">
    <property type="nucleotide sequence ID" value="XM_020693365.1"/>
</dbReference>
<dbReference type="GO" id="GO:0051607">
    <property type="term" value="P:defense response to virus"/>
    <property type="evidence" value="ECO:0007669"/>
    <property type="project" value="UniProtKB-ARBA"/>
</dbReference>
<dbReference type="InterPro" id="IPR042197">
    <property type="entry name" value="Apaf_helical"/>
</dbReference>
<evidence type="ECO:0000259" key="7">
    <source>
        <dbReference type="Pfam" id="PF00931"/>
    </source>
</evidence>
<evidence type="ECO:0000256" key="4">
    <source>
        <dbReference type="ARBA" id="ARBA00022741"/>
    </source>
</evidence>
<dbReference type="PANTHER" id="PTHR23155">
    <property type="entry name" value="DISEASE RESISTANCE PROTEIN RP"/>
    <property type="match status" value="1"/>
</dbReference>
<evidence type="ECO:0000256" key="3">
    <source>
        <dbReference type="ARBA" id="ARBA00022737"/>
    </source>
</evidence>
<dbReference type="InterPro" id="IPR055414">
    <property type="entry name" value="LRR_R13L4/SHOC2-like"/>
</dbReference>
<name>A0A8M8UYG6_SESIN</name>
<proteinExistence type="inferred from homology"/>
<keyword evidence="4" id="KW-0547">Nucleotide-binding</keyword>
<dbReference type="InterPro" id="IPR036388">
    <property type="entry name" value="WH-like_DNA-bd_sf"/>
</dbReference>
<dbReference type="InterPro" id="IPR038005">
    <property type="entry name" value="RX-like_CC"/>
</dbReference>
<evidence type="ECO:0000256" key="1">
    <source>
        <dbReference type="ARBA" id="ARBA00008894"/>
    </source>
</evidence>
<evidence type="ECO:0000313" key="11">
    <source>
        <dbReference type="Proteomes" id="UP000504604"/>
    </source>
</evidence>
<feature type="domain" description="Disease resistance N-terminal" evidence="8">
    <location>
        <begin position="5"/>
        <end position="90"/>
    </location>
</feature>
<dbReference type="Gene3D" id="1.20.5.4130">
    <property type="match status" value="1"/>
</dbReference>
<keyword evidence="2" id="KW-0433">Leucine-rich repeat</keyword>
<dbReference type="InterPro" id="IPR027417">
    <property type="entry name" value="P-loop_NTPase"/>
</dbReference>
<protein>
    <submittedName>
        <fullName evidence="12">Disease resistance protein At1g50180 isoform X2</fullName>
    </submittedName>
</protein>
<dbReference type="Gene3D" id="1.10.8.430">
    <property type="entry name" value="Helical domain of apoptotic protease-activating factors"/>
    <property type="match status" value="1"/>
</dbReference>
<dbReference type="FunFam" id="1.10.8.430:FF:000003">
    <property type="entry name" value="Probable disease resistance protein At5g66910"/>
    <property type="match status" value="1"/>
</dbReference>
<organism evidence="11 12">
    <name type="scientific">Sesamum indicum</name>
    <name type="common">Oriental sesame</name>
    <name type="synonym">Sesamum orientale</name>
    <dbReference type="NCBI Taxonomy" id="4182"/>
    <lineage>
        <taxon>Eukaryota</taxon>
        <taxon>Viridiplantae</taxon>
        <taxon>Streptophyta</taxon>
        <taxon>Embryophyta</taxon>
        <taxon>Tracheophyta</taxon>
        <taxon>Spermatophyta</taxon>
        <taxon>Magnoliopsida</taxon>
        <taxon>eudicotyledons</taxon>
        <taxon>Gunneridae</taxon>
        <taxon>Pentapetalae</taxon>
        <taxon>asterids</taxon>
        <taxon>lamiids</taxon>
        <taxon>Lamiales</taxon>
        <taxon>Pedaliaceae</taxon>
        <taxon>Sesamum</taxon>
    </lineage>
</organism>
<dbReference type="Proteomes" id="UP000504604">
    <property type="component" value="Linkage group LG4"/>
</dbReference>
<keyword evidence="3" id="KW-0677">Repeat</keyword>
<comment type="similarity">
    <text evidence="1">Belongs to the disease resistance NB-LRR family.</text>
</comment>
<dbReference type="FunFam" id="3.40.50.300:FF:001091">
    <property type="entry name" value="Probable disease resistance protein At1g61300"/>
    <property type="match status" value="1"/>
</dbReference>
<dbReference type="Pfam" id="PF23598">
    <property type="entry name" value="LRR_14"/>
    <property type="match status" value="1"/>
</dbReference>
<dbReference type="Gene3D" id="3.80.10.10">
    <property type="entry name" value="Ribonuclease Inhibitor"/>
    <property type="match status" value="1"/>
</dbReference>
<evidence type="ECO:0000256" key="5">
    <source>
        <dbReference type="ARBA" id="ARBA00022821"/>
    </source>
</evidence>
<dbReference type="InterPro" id="IPR041118">
    <property type="entry name" value="Rx_N"/>
</dbReference>
<feature type="domain" description="Disease resistance protein winged helix" evidence="9">
    <location>
        <begin position="426"/>
        <end position="500"/>
    </location>
</feature>
<keyword evidence="6" id="KW-0067">ATP-binding</keyword>
<keyword evidence="11" id="KW-1185">Reference proteome</keyword>
<dbReference type="Gene3D" id="1.10.10.10">
    <property type="entry name" value="Winged helix-like DNA-binding domain superfamily/Winged helix DNA-binding domain"/>
    <property type="match status" value="1"/>
</dbReference>
<gene>
    <name evidence="12" type="primary">LOC105161155</name>
</gene>
<reference evidence="12" key="1">
    <citation type="submission" date="2025-08" db="UniProtKB">
        <authorList>
            <consortium name="RefSeq"/>
        </authorList>
    </citation>
    <scope>IDENTIFICATION</scope>
</reference>
<feature type="domain" description="NB-ARC" evidence="7">
    <location>
        <begin position="166"/>
        <end position="339"/>
    </location>
</feature>
<dbReference type="SUPFAM" id="SSF52540">
    <property type="entry name" value="P-loop containing nucleoside triphosphate hydrolases"/>
    <property type="match status" value="1"/>
</dbReference>
<evidence type="ECO:0000313" key="12">
    <source>
        <dbReference type="RefSeq" id="XP_020549024.1"/>
    </source>
</evidence>
<accession>A0A8M8UYG6</accession>
<dbReference type="Gene3D" id="3.40.50.300">
    <property type="entry name" value="P-loop containing nucleotide triphosphate hydrolases"/>
    <property type="match status" value="1"/>
</dbReference>
<evidence type="ECO:0000256" key="2">
    <source>
        <dbReference type="ARBA" id="ARBA00022614"/>
    </source>
</evidence>
<dbReference type="GO" id="GO:0005524">
    <property type="term" value="F:ATP binding"/>
    <property type="evidence" value="ECO:0007669"/>
    <property type="project" value="UniProtKB-KW"/>
</dbReference>
<evidence type="ECO:0000259" key="8">
    <source>
        <dbReference type="Pfam" id="PF18052"/>
    </source>
</evidence>
<dbReference type="AlphaFoldDB" id="A0A8M8UYG6"/>
<dbReference type="FunFam" id="1.10.10.10:FF:000322">
    <property type="entry name" value="Probable disease resistance protein At1g63360"/>
    <property type="match status" value="1"/>
</dbReference>
<keyword evidence="5" id="KW-0611">Plant defense</keyword>
<dbReference type="Pfam" id="PF00931">
    <property type="entry name" value="NB-ARC"/>
    <property type="match status" value="1"/>
</dbReference>